<feature type="compositionally biased region" description="Acidic residues" evidence="2">
    <location>
        <begin position="412"/>
        <end position="425"/>
    </location>
</feature>
<keyword evidence="1" id="KW-0378">Hydrolase</keyword>
<evidence type="ECO:0000313" key="4">
    <source>
        <dbReference type="EMBL" id="GMI11315.1"/>
    </source>
</evidence>
<organism evidence="4 5">
    <name type="scientific">Triparma laevis f. longispina</name>
    <dbReference type="NCBI Taxonomy" id="1714387"/>
    <lineage>
        <taxon>Eukaryota</taxon>
        <taxon>Sar</taxon>
        <taxon>Stramenopiles</taxon>
        <taxon>Ochrophyta</taxon>
        <taxon>Bolidophyceae</taxon>
        <taxon>Parmales</taxon>
        <taxon>Triparmaceae</taxon>
        <taxon>Triparma</taxon>
    </lineage>
</organism>
<reference evidence="5" key="1">
    <citation type="journal article" date="2023" name="Commun. Biol.">
        <title>Genome analysis of Parmales, the sister group of diatoms, reveals the evolutionary specialization of diatoms from phago-mixotrophs to photoautotrophs.</title>
        <authorList>
            <person name="Ban H."/>
            <person name="Sato S."/>
            <person name="Yoshikawa S."/>
            <person name="Yamada K."/>
            <person name="Nakamura Y."/>
            <person name="Ichinomiya M."/>
            <person name="Sato N."/>
            <person name="Blanc-Mathieu R."/>
            <person name="Endo H."/>
            <person name="Kuwata A."/>
            <person name="Ogata H."/>
        </authorList>
    </citation>
    <scope>NUCLEOTIDE SEQUENCE [LARGE SCALE GENOMIC DNA]</scope>
    <source>
        <strain evidence="5">NIES 3700</strain>
    </source>
</reference>
<feature type="compositionally biased region" description="Basic and acidic residues" evidence="2">
    <location>
        <begin position="426"/>
        <end position="456"/>
    </location>
</feature>
<dbReference type="SUPFAM" id="SSF52799">
    <property type="entry name" value="(Phosphotyrosine protein) phosphatases II"/>
    <property type="match status" value="1"/>
</dbReference>
<proteinExistence type="predicted"/>
<evidence type="ECO:0000313" key="5">
    <source>
        <dbReference type="Proteomes" id="UP001165122"/>
    </source>
</evidence>
<comment type="caution">
    <text evidence="4">The sequence shown here is derived from an EMBL/GenBank/DDBJ whole genome shotgun (WGS) entry which is preliminary data.</text>
</comment>
<dbReference type="PANTHER" id="PTHR12305:SF94">
    <property type="entry name" value="PHOSPHATIDYLINOSITOL-3,4,5-TRISPHOSPHATE 3-PHOSPHATASE"/>
    <property type="match status" value="1"/>
</dbReference>
<feature type="compositionally biased region" description="Acidic residues" evidence="2">
    <location>
        <begin position="516"/>
        <end position="536"/>
    </location>
</feature>
<dbReference type="Gene3D" id="2.60.40.1110">
    <property type="match status" value="1"/>
</dbReference>
<keyword evidence="5" id="KW-1185">Reference proteome</keyword>
<dbReference type="EMBL" id="BRXW01000161">
    <property type="protein sequence ID" value="GMI11315.1"/>
    <property type="molecule type" value="Genomic_DNA"/>
</dbReference>
<feature type="domain" description="Phosphatase tensin-type" evidence="3">
    <location>
        <begin position="37"/>
        <end position="210"/>
    </location>
</feature>
<dbReference type="GO" id="GO:0005829">
    <property type="term" value="C:cytosol"/>
    <property type="evidence" value="ECO:0007669"/>
    <property type="project" value="TreeGrafter"/>
</dbReference>
<dbReference type="InterPro" id="IPR029023">
    <property type="entry name" value="Tensin_phosphatase"/>
</dbReference>
<dbReference type="Gene3D" id="3.90.190.10">
    <property type="entry name" value="Protein tyrosine phosphatase superfamily"/>
    <property type="match status" value="1"/>
</dbReference>
<dbReference type="OrthoDB" id="16692at2759"/>
<sequence>MSKFLTEVDVSSQLNSLKDAAQTLSTTLNSKTDSEPFLDIPSLNALSLTYITSHLLTSSYPHPNLELPLKNLFNLRHPNHLIYNLSEKEYRGDTILENYVECTFPGHPIPPLATLCKLCITWNEFLRKDNDLEGSTKNKQVLLIHCLTSGGRTICSASCLLAFSGLFDTTGEALNYVTSLTPLKKRQKIDQILPSQKRYLSYIDKLLNSVQPSTRERELRKITFKGLRETLEGGKRGRCYLQIFREGKCLETRKAEELGEIWDFETCMFLFDPLLISSDILLRLRHVHPTTNERTTLIRLAFHVGYVAVPVGGGCVRLEGESLDGGRGESVVLEFGGERGEKGEEEEECFKEFVGRKGKGGCGSIRKVRKKKEFNIGGSKGGTIEIGGKEEEEEEDELMEMMREVGIKGSESAEEEEEEEEEEEVVKEPDAAENVEKVVKAEKAEKAERAEKVEKVEEVEEVLDPAPPTKVSSTVVPTPTPPNPPPQPQPHVESDDEDENDAALLSKIAGIQGSDSDSDSEDDIGDLDALEDYFKS</sequence>
<dbReference type="GO" id="GO:0016314">
    <property type="term" value="F:phosphatidylinositol-3,4,5-trisphosphate 3-phosphatase activity"/>
    <property type="evidence" value="ECO:0007669"/>
    <property type="project" value="TreeGrafter"/>
</dbReference>
<dbReference type="InterPro" id="IPR029021">
    <property type="entry name" value="Prot-tyrosine_phosphatase-like"/>
</dbReference>
<feature type="region of interest" description="Disordered" evidence="2">
    <location>
        <begin position="405"/>
        <end position="536"/>
    </location>
</feature>
<protein>
    <recommendedName>
        <fullName evidence="3">Phosphatase tensin-type domain-containing protein</fullName>
    </recommendedName>
</protein>
<dbReference type="PROSITE" id="PS51181">
    <property type="entry name" value="PPASE_TENSIN"/>
    <property type="match status" value="1"/>
</dbReference>
<dbReference type="InterPro" id="IPR051281">
    <property type="entry name" value="Dual-spec_lipid-protein_phosph"/>
</dbReference>
<dbReference type="Proteomes" id="UP001165122">
    <property type="component" value="Unassembled WGS sequence"/>
</dbReference>
<name>A0A9W7KU18_9STRA</name>
<accession>A0A9W7KU18</accession>
<feature type="compositionally biased region" description="Pro residues" evidence="2">
    <location>
        <begin position="478"/>
        <end position="489"/>
    </location>
</feature>
<evidence type="ECO:0000256" key="1">
    <source>
        <dbReference type="ARBA" id="ARBA00022801"/>
    </source>
</evidence>
<gene>
    <name evidence="4" type="ORF">TrLO_g7754</name>
</gene>
<evidence type="ECO:0000256" key="2">
    <source>
        <dbReference type="SAM" id="MobiDB-lite"/>
    </source>
</evidence>
<evidence type="ECO:0000259" key="3">
    <source>
        <dbReference type="PROSITE" id="PS51181"/>
    </source>
</evidence>
<dbReference type="PANTHER" id="PTHR12305">
    <property type="entry name" value="PHOSPHATASE WITH HOMOLOGY TO TENSIN"/>
    <property type="match status" value="1"/>
</dbReference>
<dbReference type="AlphaFoldDB" id="A0A9W7KU18"/>